<name>A0ABR9KQ59_9ACTN</name>
<keyword evidence="3" id="KW-1185">Reference proteome</keyword>
<accession>A0ABR9KQ59</accession>
<protein>
    <recommendedName>
        <fullName evidence="4">SMI1/KNR4 family protein</fullName>
    </recommendedName>
</protein>
<evidence type="ECO:0000256" key="1">
    <source>
        <dbReference type="SAM" id="MobiDB-lite"/>
    </source>
</evidence>
<dbReference type="EMBL" id="JADBEF010000001">
    <property type="protein sequence ID" value="MBE1564170.1"/>
    <property type="molecule type" value="Genomic_DNA"/>
</dbReference>
<evidence type="ECO:0000313" key="3">
    <source>
        <dbReference type="Proteomes" id="UP000661607"/>
    </source>
</evidence>
<organism evidence="2 3">
    <name type="scientific">Nonomuraea africana</name>
    <dbReference type="NCBI Taxonomy" id="46171"/>
    <lineage>
        <taxon>Bacteria</taxon>
        <taxon>Bacillati</taxon>
        <taxon>Actinomycetota</taxon>
        <taxon>Actinomycetes</taxon>
        <taxon>Streptosporangiales</taxon>
        <taxon>Streptosporangiaceae</taxon>
        <taxon>Nonomuraea</taxon>
    </lineage>
</organism>
<dbReference type="RefSeq" id="WP_192778597.1">
    <property type="nucleotide sequence ID" value="NZ_BAAASY010000008.1"/>
</dbReference>
<comment type="caution">
    <text evidence="2">The sequence shown here is derived from an EMBL/GenBank/DDBJ whole genome shotgun (WGS) entry which is preliminary data.</text>
</comment>
<feature type="region of interest" description="Disordered" evidence="1">
    <location>
        <begin position="251"/>
        <end position="271"/>
    </location>
</feature>
<gene>
    <name evidence="2" type="ORF">H4W81_006949</name>
</gene>
<sequence length="271" mass="28356">MNGLEPTADVSVGDWIAEGLGGPLGTVGSVVPRGFAAYARILHPVEFDDDERPPVTWAEVCMLTGRVPHALMQWAAVVTPAAGAAVVAGPSGIWEDGDVRVGDLAPAALGALIDVLEPATGEQDCFHALWEGWGWVDGSGVAIFSVSDDGRVERGPAPEPGVPAEVWALPRLRLPDRDYLLFRGPLRAALDMGWQGSPLGFEPQSPSLLWPADRSWCVGTEIDFDSTLVGGSADLIAAVLAAPDLEAWPVEPDDDLSASGDLINPAPAVDG</sequence>
<reference evidence="2 3" key="1">
    <citation type="submission" date="2020-10" db="EMBL/GenBank/DDBJ databases">
        <title>Sequencing the genomes of 1000 actinobacteria strains.</title>
        <authorList>
            <person name="Klenk H.-P."/>
        </authorList>
    </citation>
    <scope>NUCLEOTIDE SEQUENCE [LARGE SCALE GENOMIC DNA]</scope>
    <source>
        <strain evidence="2 3">DSM 43748</strain>
    </source>
</reference>
<proteinExistence type="predicted"/>
<dbReference type="Proteomes" id="UP000661607">
    <property type="component" value="Unassembled WGS sequence"/>
</dbReference>
<evidence type="ECO:0000313" key="2">
    <source>
        <dbReference type="EMBL" id="MBE1564170.1"/>
    </source>
</evidence>
<evidence type="ECO:0008006" key="4">
    <source>
        <dbReference type="Google" id="ProtNLM"/>
    </source>
</evidence>